<evidence type="ECO:0000256" key="1">
    <source>
        <dbReference type="SAM" id="MobiDB-lite"/>
    </source>
</evidence>
<keyword evidence="2" id="KW-1133">Transmembrane helix</keyword>
<gene>
    <name evidence="3" type="ORF">C2R22_09545</name>
</gene>
<feature type="region of interest" description="Disordered" evidence="1">
    <location>
        <begin position="202"/>
        <end position="244"/>
    </location>
</feature>
<feature type="transmembrane region" description="Helical" evidence="2">
    <location>
        <begin position="173"/>
        <end position="194"/>
    </location>
</feature>
<evidence type="ECO:0000313" key="3">
    <source>
        <dbReference type="EMBL" id="AUV81862.1"/>
    </source>
</evidence>
<keyword evidence="4" id="KW-1185">Reference proteome</keyword>
<feature type="transmembrane region" description="Helical" evidence="2">
    <location>
        <begin position="112"/>
        <end position="132"/>
    </location>
</feature>
<name>A0A2I8VIV2_9EURY</name>
<dbReference type="PANTHER" id="PTHR20992:SF9">
    <property type="entry name" value="AT15442P-RELATED"/>
    <property type="match status" value="1"/>
</dbReference>
<keyword evidence="2" id="KW-0812">Transmembrane</keyword>
<sequence>MRLIHLFVPDDRSQAVYDTLDDLGIDYATSGSSAAQADRTLVQFPLPTNAVEPVLSELDAAGVDTDAYTVIDTAETAMTPGLEGLRREYSQDYTPLAPFSLRSKAQDMSHDTLSYVVLVLLSAVIAAAGLLIDSPAVVVGSMVIAPLVGPMLTAGVGTVTGDRAMLTASLRQQVVGIAVGIVGAAVVTVSFRALGIVTPRSTRCRSNSSRSGWRRGSSPCSSVSRAARRPRSDSPLTDRSRSSA</sequence>
<dbReference type="Pfam" id="PF04087">
    <property type="entry name" value="DUF389"/>
    <property type="match status" value="1"/>
</dbReference>
<protein>
    <recommendedName>
        <fullName evidence="5">TIGR00341 family protein</fullName>
    </recommendedName>
</protein>
<dbReference type="PANTHER" id="PTHR20992">
    <property type="entry name" value="AT15442P-RELATED"/>
    <property type="match status" value="1"/>
</dbReference>
<dbReference type="EMBL" id="CP026309">
    <property type="protein sequence ID" value="AUV81862.1"/>
    <property type="molecule type" value="Genomic_DNA"/>
</dbReference>
<accession>A0A2I8VIV2</accession>
<dbReference type="InterPro" id="IPR005240">
    <property type="entry name" value="DUF389"/>
</dbReference>
<dbReference type="AlphaFoldDB" id="A0A2I8VIV2"/>
<dbReference type="KEGG" id="srub:C2R22_09545"/>
<feature type="compositionally biased region" description="Basic and acidic residues" evidence="1">
    <location>
        <begin position="230"/>
        <end position="244"/>
    </location>
</feature>
<organism evidence="3 4">
    <name type="scientific">Salinigranum rubrum</name>
    <dbReference type="NCBI Taxonomy" id="755307"/>
    <lineage>
        <taxon>Archaea</taxon>
        <taxon>Methanobacteriati</taxon>
        <taxon>Methanobacteriota</taxon>
        <taxon>Stenosarchaea group</taxon>
        <taxon>Halobacteria</taxon>
        <taxon>Halobacteriales</taxon>
        <taxon>Haloferacaceae</taxon>
        <taxon>Salinigranum</taxon>
    </lineage>
</organism>
<dbReference type="GeneID" id="80535397"/>
<reference evidence="3 4" key="1">
    <citation type="submission" date="2018-01" db="EMBL/GenBank/DDBJ databases">
        <title>Complete genome sequence of Salinigranum rubrum GX10T, an extremely halophilic archaeon isolated from a marine solar saltern.</title>
        <authorList>
            <person name="Han S."/>
        </authorList>
    </citation>
    <scope>NUCLEOTIDE SEQUENCE [LARGE SCALE GENOMIC DNA]</scope>
    <source>
        <strain evidence="3 4">GX10</strain>
    </source>
</reference>
<evidence type="ECO:0000313" key="4">
    <source>
        <dbReference type="Proteomes" id="UP000236584"/>
    </source>
</evidence>
<dbReference type="OrthoDB" id="3266at2157"/>
<feature type="compositionally biased region" description="Low complexity" evidence="1">
    <location>
        <begin position="202"/>
        <end position="225"/>
    </location>
</feature>
<dbReference type="Proteomes" id="UP000236584">
    <property type="component" value="Chromosome"/>
</dbReference>
<keyword evidence="2" id="KW-0472">Membrane</keyword>
<evidence type="ECO:0000256" key="2">
    <source>
        <dbReference type="SAM" id="Phobius"/>
    </source>
</evidence>
<feature type="transmembrane region" description="Helical" evidence="2">
    <location>
        <begin position="138"/>
        <end position="161"/>
    </location>
</feature>
<evidence type="ECO:0008006" key="5">
    <source>
        <dbReference type="Google" id="ProtNLM"/>
    </source>
</evidence>
<proteinExistence type="predicted"/>
<dbReference type="RefSeq" id="WP_103425551.1">
    <property type="nucleotide sequence ID" value="NZ_CP026309.1"/>
</dbReference>